<name>A0A8W8P3P8_MAGGI</name>
<dbReference type="AlphaFoldDB" id="A0A8W8P3P8"/>
<feature type="region of interest" description="Disordered" evidence="1">
    <location>
        <begin position="1"/>
        <end position="34"/>
    </location>
</feature>
<dbReference type="Proteomes" id="UP000005408">
    <property type="component" value="Unassembled WGS sequence"/>
</dbReference>
<evidence type="ECO:0000256" key="1">
    <source>
        <dbReference type="SAM" id="MobiDB-lite"/>
    </source>
</evidence>
<dbReference type="EnsemblMetazoa" id="G8800.1">
    <property type="protein sequence ID" value="G8800.1:cds"/>
    <property type="gene ID" value="G8800"/>
</dbReference>
<evidence type="ECO:0000313" key="3">
    <source>
        <dbReference type="Proteomes" id="UP000005408"/>
    </source>
</evidence>
<feature type="region of interest" description="Disordered" evidence="1">
    <location>
        <begin position="47"/>
        <end position="79"/>
    </location>
</feature>
<feature type="compositionally biased region" description="Polar residues" evidence="1">
    <location>
        <begin position="50"/>
        <end position="79"/>
    </location>
</feature>
<feature type="compositionally biased region" description="Polar residues" evidence="1">
    <location>
        <begin position="10"/>
        <end position="22"/>
    </location>
</feature>
<reference evidence="2" key="1">
    <citation type="submission" date="2022-08" db="UniProtKB">
        <authorList>
            <consortium name="EnsemblMetazoa"/>
        </authorList>
    </citation>
    <scope>IDENTIFICATION</scope>
    <source>
        <strain evidence="2">05x7-T-G4-1.051#20</strain>
    </source>
</reference>
<proteinExistence type="predicted"/>
<evidence type="ECO:0000313" key="2">
    <source>
        <dbReference type="EnsemblMetazoa" id="G8800.1:cds"/>
    </source>
</evidence>
<accession>A0A8W8P3P8</accession>
<organism evidence="2 3">
    <name type="scientific">Magallana gigas</name>
    <name type="common">Pacific oyster</name>
    <name type="synonym">Crassostrea gigas</name>
    <dbReference type="NCBI Taxonomy" id="29159"/>
    <lineage>
        <taxon>Eukaryota</taxon>
        <taxon>Metazoa</taxon>
        <taxon>Spiralia</taxon>
        <taxon>Lophotrochozoa</taxon>
        <taxon>Mollusca</taxon>
        <taxon>Bivalvia</taxon>
        <taxon>Autobranchia</taxon>
        <taxon>Pteriomorphia</taxon>
        <taxon>Ostreida</taxon>
        <taxon>Ostreoidea</taxon>
        <taxon>Ostreidae</taxon>
        <taxon>Magallana</taxon>
    </lineage>
</organism>
<keyword evidence="3" id="KW-1185">Reference proteome</keyword>
<sequence>MNGLLRASDRNSNVMMNQQVRPSISKKSEKQKLPYRNRMQQFLDKKFQGSPDSVSPPATNVTIITTHSEGNPTQASHAD</sequence>
<protein>
    <submittedName>
        <fullName evidence="2">Uncharacterized protein</fullName>
    </submittedName>
</protein>